<dbReference type="Pfam" id="PF00400">
    <property type="entry name" value="WD40"/>
    <property type="match status" value="1"/>
</dbReference>
<dbReference type="InterPro" id="IPR052818">
    <property type="entry name" value="NEDD1_Spindle_Assembly"/>
</dbReference>
<feature type="coiled-coil region" evidence="1">
    <location>
        <begin position="343"/>
        <end position="370"/>
    </location>
</feature>
<dbReference type="PANTHER" id="PTHR44414">
    <property type="entry name" value="PROTEIN NEDD1"/>
    <property type="match status" value="1"/>
</dbReference>
<dbReference type="PANTHER" id="PTHR44414:SF1">
    <property type="entry name" value="PROTEIN NEDD1"/>
    <property type="match status" value="1"/>
</dbReference>
<dbReference type="AlphaFoldDB" id="A0ABD2P4L7"/>
<dbReference type="SUPFAM" id="SSF50978">
    <property type="entry name" value="WD40 repeat-like"/>
    <property type="match status" value="1"/>
</dbReference>
<protein>
    <recommendedName>
        <fullName evidence="4">Anaphase-promoting complex subunit 4 WD40 domain-containing protein</fullName>
    </recommendedName>
</protein>
<dbReference type="Gene3D" id="2.130.10.10">
    <property type="entry name" value="YVTN repeat-like/Quinoprotein amine dehydrogenase"/>
    <property type="match status" value="2"/>
</dbReference>
<accession>A0ABD2P4L7</accession>
<evidence type="ECO:0000256" key="1">
    <source>
        <dbReference type="SAM" id="Coils"/>
    </source>
</evidence>
<dbReference type="InterPro" id="IPR015943">
    <property type="entry name" value="WD40/YVTN_repeat-like_dom_sf"/>
</dbReference>
<evidence type="ECO:0008006" key="4">
    <source>
        <dbReference type="Google" id="ProtNLM"/>
    </source>
</evidence>
<gene>
    <name evidence="2" type="ORF">HHI36_000419</name>
</gene>
<dbReference type="SMART" id="SM00320">
    <property type="entry name" value="WD40"/>
    <property type="match status" value="4"/>
</dbReference>
<proteinExistence type="predicted"/>
<sequence length="408" mass="46217">MFASCSSALRINSWPPDLIQEASEFIPQNEFKISHLSWCNDNSYLAMLQQGGKPQILSTKNLNNIRLVHTINNNDTTCVTFKRGTKRYLAMGTKNGDVEIYDTKVRGITKNFAKLVAPIEFLEFSHDDLHLAALCEDTAIVFYTDTDGEVNNEYKQCTKCSSMKFHPSLSNRLAVGCSNGYVTLWDTKTSSKLYDCQLHSQSVTGICLSRCGNFLISVGQDHKICLTDLNTGECQFRINLNVPVNSVDLRFDDKIVGVGLDDGSVYLYDMNFTVQPLSCLRLHNSSVNIISFANRIEDFSENESFISTATNVQERISEMRMTSPKSELTNNPDSFEKIKRDMMRTIKVQAEDLENQLKEHCQKFQAFINNEFKMINEIMKDKWELFGTGDVNKAFHGSGSEYCEAKKS</sequence>
<dbReference type="InterPro" id="IPR036322">
    <property type="entry name" value="WD40_repeat_dom_sf"/>
</dbReference>
<evidence type="ECO:0000313" key="3">
    <source>
        <dbReference type="Proteomes" id="UP001516400"/>
    </source>
</evidence>
<dbReference type="EMBL" id="JABFTP020000185">
    <property type="protein sequence ID" value="KAL3285899.1"/>
    <property type="molecule type" value="Genomic_DNA"/>
</dbReference>
<evidence type="ECO:0000313" key="2">
    <source>
        <dbReference type="EMBL" id="KAL3285899.1"/>
    </source>
</evidence>
<reference evidence="2 3" key="1">
    <citation type="journal article" date="2021" name="BMC Biol.">
        <title>Horizontally acquired antibacterial genes associated with adaptive radiation of ladybird beetles.</title>
        <authorList>
            <person name="Li H.S."/>
            <person name="Tang X.F."/>
            <person name="Huang Y.H."/>
            <person name="Xu Z.Y."/>
            <person name="Chen M.L."/>
            <person name="Du X.Y."/>
            <person name="Qiu B.Y."/>
            <person name="Chen P.T."/>
            <person name="Zhang W."/>
            <person name="Slipinski A."/>
            <person name="Escalona H.E."/>
            <person name="Waterhouse R.M."/>
            <person name="Zwick A."/>
            <person name="Pang H."/>
        </authorList>
    </citation>
    <scope>NUCLEOTIDE SEQUENCE [LARGE SCALE GENOMIC DNA]</scope>
    <source>
        <strain evidence="2">SYSU2018</strain>
    </source>
</reference>
<dbReference type="Proteomes" id="UP001516400">
    <property type="component" value="Unassembled WGS sequence"/>
</dbReference>
<comment type="caution">
    <text evidence="2">The sequence shown here is derived from an EMBL/GenBank/DDBJ whole genome shotgun (WGS) entry which is preliminary data.</text>
</comment>
<keyword evidence="3" id="KW-1185">Reference proteome</keyword>
<keyword evidence="1" id="KW-0175">Coiled coil</keyword>
<organism evidence="2 3">
    <name type="scientific">Cryptolaemus montrouzieri</name>
    <dbReference type="NCBI Taxonomy" id="559131"/>
    <lineage>
        <taxon>Eukaryota</taxon>
        <taxon>Metazoa</taxon>
        <taxon>Ecdysozoa</taxon>
        <taxon>Arthropoda</taxon>
        <taxon>Hexapoda</taxon>
        <taxon>Insecta</taxon>
        <taxon>Pterygota</taxon>
        <taxon>Neoptera</taxon>
        <taxon>Endopterygota</taxon>
        <taxon>Coleoptera</taxon>
        <taxon>Polyphaga</taxon>
        <taxon>Cucujiformia</taxon>
        <taxon>Coccinelloidea</taxon>
        <taxon>Coccinellidae</taxon>
        <taxon>Scymninae</taxon>
        <taxon>Scymnini</taxon>
        <taxon>Cryptolaemus</taxon>
    </lineage>
</organism>
<dbReference type="InterPro" id="IPR001680">
    <property type="entry name" value="WD40_rpt"/>
</dbReference>
<name>A0ABD2P4L7_9CUCU</name>